<keyword evidence="1" id="KW-0472">Membrane</keyword>
<sequence>MTTKLRFQPVSHSWVALHPKPKGVIQFIGGAFFGTFGPMFFYRYLLRYLFASGYTIILIPFNFTFDHYVEAGFLIKEEYEVIPEIIRMAKFAGYDYDVYLNSRKFSWMGHSIGCKYVALLEAFSALPREQDELEQVIRDIITKTSNPSEKDKNERKIQTVVQNLEYLINELKQKRARATQLIKYYLGKEQDTYWDRIDNPSIDKTFFKSLFIKGQTSILLAPVNSGTDSAIPKFLARFVDKLGWGVKPTPEETYALIQATNLFNLLGLVSFKSDNLAKSTCDWFINTFKKPPTDLQQNLVGGHLKPLGVQLGKFVVNFPDSWPIIESPQRRNSELEMYVGKLLQVLEQERSL</sequence>
<protein>
    <submittedName>
        <fullName evidence="2">DUF1350 family protein</fullName>
    </submittedName>
</protein>
<dbReference type="Pfam" id="PF07082">
    <property type="entry name" value="DUF1350"/>
    <property type="match status" value="1"/>
</dbReference>
<accession>A0ABR8D484</accession>
<evidence type="ECO:0000256" key="1">
    <source>
        <dbReference type="SAM" id="Phobius"/>
    </source>
</evidence>
<comment type="caution">
    <text evidence="2">The sequence shown here is derived from an EMBL/GenBank/DDBJ whole genome shotgun (WGS) entry which is preliminary data.</text>
</comment>
<keyword evidence="3" id="KW-1185">Reference proteome</keyword>
<feature type="transmembrane region" description="Helical" evidence="1">
    <location>
        <begin position="23"/>
        <end position="41"/>
    </location>
</feature>
<dbReference type="Proteomes" id="UP000661112">
    <property type="component" value="Unassembled WGS sequence"/>
</dbReference>
<dbReference type="EMBL" id="JACJSG010000017">
    <property type="protein sequence ID" value="MBD2501717.1"/>
    <property type="molecule type" value="Genomic_DNA"/>
</dbReference>
<proteinExistence type="predicted"/>
<dbReference type="PANTHER" id="PTHR34127:SF1">
    <property type="entry name" value="OS04G0405600 PROTEIN"/>
    <property type="match status" value="1"/>
</dbReference>
<organism evidence="2 3">
    <name type="scientific">Anabaena azotica FACHB-119</name>
    <dbReference type="NCBI Taxonomy" id="947527"/>
    <lineage>
        <taxon>Bacteria</taxon>
        <taxon>Bacillati</taxon>
        <taxon>Cyanobacteriota</taxon>
        <taxon>Cyanophyceae</taxon>
        <taxon>Nostocales</taxon>
        <taxon>Nostocaceae</taxon>
        <taxon>Anabaena</taxon>
        <taxon>Anabaena azotica</taxon>
    </lineage>
</organism>
<keyword evidence="1" id="KW-0812">Transmembrane</keyword>
<evidence type="ECO:0000313" key="3">
    <source>
        <dbReference type="Proteomes" id="UP000661112"/>
    </source>
</evidence>
<feature type="transmembrane region" description="Helical" evidence="1">
    <location>
        <begin position="48"/>
        <end position="65"/>
    </location>
</feature>
<gene>
    <name evidence="2" type="ORF">H6G83_14080</name>
</gene>
<evidence type="ECO:0000313" key="2">
    <source>
        <dbReference type="EMBL" id="MBD2501717.1"/>
    </source>
</evidence>
<name>A0ABR8D484_9NOST</name>
<keyword evidence="1" id="KW-1133">Transmembrane helix</keyword>
<dbReference type="PANTHER" id="PTHR34127">
    <property type="entry name" value="OS04G0405600 PROTEIN"/>
    <property type="match status" value="1"/>
</dbReference>
<dbReference type="RefSeq" id="WP_190473102.1">
    <property type="nucleotide sequence ID" value="NZ_JACJSG010000017.1"/>
</dbReference>
<dbReference type="InterPro" id="IPR010765">
    <property type="entry name" value="DUF1350"/>
</dbReference>
<reference evidence="2 3" key="1">
    <citation type="journal article" date="2020" name="ISME J.">
        <title>Comparative genomics reveals insights into cyanobacterial evolution and habitat adaptation.</title>
        <authorList>
            <person name="Chen M.Y."/>
            <person name="Teng W.K."/>
            <person name="Zhao L."/>
            <person name="Hu C.X."/>
            <person name="Zhou Y.K."/>
            <person name="Han B.P."/>
            <person name="Song L.R."/>
            <person name="Shu W.S."/>
        </authorList>
    </citation>
    <scope>NUCLEOTIDE SEQUENCE [LARGE SCALE GENOMIC DNA]</scope>
    <source>
        <strain evidence="2 3">FACHB-119</strain>
    </source>
</reference>